<comment type="caution">
    <text evidence="1">The sequence shown here is derived from an EMBL/GenBank/DDBJ whole genome shotgun (WGS) entry which is preliminary data.</text>
</comment>
<keyword evidence="2" id="KW-1185">Reference proteome</keyword>
<evidence type="ECO:0000313" key="2">
    <source>
        <dbReference type="Proteomes" id="UP001202961"/>
    </source>
</evidence>
<sequence length="63" mass="7298">MASKLFGGLSVCVREASLRRHRAGLRGVKDVLLKGFKYRNRFRRWEMTAHGMKVMAGRLTMQM</sequence>
<proteinExistence type="predicted"/>
<dbReference type="Proteomes" id="UP001202961">
    <property type="component" value="Unassembled WGS sequence"/>
</dbReference>
<accession>A0ABT0U168</accession>
<protein>
    <submittedName>
        <fullName evidence="1">Uncharacterized protein</fullName>
    </submittedName>
</protein>
<name>A0ABT0U168_9BACT</name>
<evidence type="ECO:0000313" key="1">
    <source>
        <dbReference type="EMBL" id="MCM2370639.1"/>
    </source>
</evidence>
<reference evidence="1 2" key="1">
    <citation type="journal article" date="2022" name="Syst. Appl. Microbiol.">
        <title>Rhodopirellula aestuarii sp. nov., a novel member of the genus Rhodopirellula isolated from brackish sediments collected in the Tagus River estuary, Portugal.</title>
        <authorList>
            <person name="Vitorino I.R."/>
            <person name="Klimek D."/>
            <person name="Calusinska M."/>
            <person name="Lobo-da-Cunha A."/>
            <person name="Vasconcelos V."/>
            <person name="Lage O.M."/>
        </authorList>
    </citation>
    <scope>NUCLEOTIDE SEQUENCE [LARGE SCALE GENOMIC DNA]</scope>
    <source>
        <strain evidence="1 2">ICT_H3.1</strain>
    </source>
</reference>
<gene>
    <name evidence="1" type="ORF">NB063_08355</name>
</gene>
<dbReference type="EMBL" id="JAMQBK010000024">
    <property type="protein sequence ID" value="MCM2370639.1"/>
    <property type="molecule type" value="Genomic_DNA"/>
</dbReference>
<organism evidence="1 2">
    <name type="scientific">Aporhodopirellula aestuarii</name>
    <dbReference type="NCBI Taxonomy" id="2950107"/>
    <lineage>
        <taxon>Bacteria</taxon>
        <taxon>Pseudomonadati</taxon>
        <taxon>Planctomycetota</taxon>
        <taxon>Planctomycetia</taxon>
        <taxon>Pirellulales</taxon>
        <taxon>Pirellulaceae</taxon>
        <taxon>Aporhodopirellula</taxon>
    </lineage>
</organism>